<dbReference type="STRING" id="92696.A0A4R0RMK3"/>
<reference evidence="3 4" key="1">
    <citation type="submission" date="2018-11" db="EMBL/GenBank/DDBJ databases">
        <title>Genome assembly of Steccherinum ochraceum LE-BIN_3174, the white-rot fungus of the Steccherinaceae family (The Residual Polyporoid clade, Polyporales, Basidiomycota).</title>
        <authorList>
            <person name="Fedorova T.V."/>
            <person name="Glazunova O.A."/>
            <person name="Landesman E.O."/>
            <person name="Moiseenko K.V."/>
            <person name="Psurtseva N.V."/>
            <person name="Savinova O.S."/>
            <person name="Shakhova N.V."/>
            <person name="Tyazhelova T.V."/>
            <person name="Vasina D.V."/>
        </authorList>
    </citation>
    <scope>NUCLEOTIDE SEQUENCE [LARGE SCALE GENOMIC DNA]</scope>
    <source>
        <strain evidence="3 4">LE-BIN_3174</strain>
    </source>
</reference>
<feature type="compositionally biased region" description="Low complexity" evidence="1">
    <location>
        <begin position="482"/>
        <end position="505"/>
    </location>
</feature>
<keyword evidence="2" id="KW-0472">Membrane</keyword>
<feature type="region of interest" description="Disordered" evidence="1">
    <location>
        <begin position="437"/>
        <end position="523"/>
    </location>
</feature>
<feature type="compositionally biased region" description="Low complexity" evidence="1">
    <location>
        <begin position="381"/>
        <end position="408"/>
    </location>
</feature>
<comment type="caution">
    <text evidence="3">The sequence shown here is derived from an EMBL/GenBank/DDBJ whole genome shotgun (WGS) entry which is preliminary data.</text>
</comment>
<accession>A0A4R0RMK3</accession>
<dbReference type="EMBL" id="RWJN01000136">
    <property type="protein sequence ID" value="TCD66419.1"/>
    <property type="molecule type" value="Genomic_DNA"/>
</dbReference>
<keyword evidence="4" id="KW-1185">Reference proteome</keyword>
<sequence length="523" mass="55937">MAASSWNFTLDDASPFLQYWPTSDDSYKTGWQALFDGVKDPLSAACGTLGVGNSTHVTSFNGATISFGFYGDAVSLYGGGNSSYSVSLDNVPATFQPPSDNVLFTKTGIPLGFHNITLTATPQTNQQLIFDQVLLSESLPSGLSPIPMTYDNSNSTLQYFGSWQVQSDPQVPDPTHIEPFHITSTAGSYVSLNFTGSVGVAVKSSRNCGEGAYNINLLDTSTQSSSVLNSNTTTRWFMGDTVLYYQAGLSPNSTYEIQVVNAWGNNFNLTLNDIVVYQASDFVSPPAQAPSQPEDLHAKVNRLTAGVIATSVIAALAILFIIAFMFWWRRQRKRTHDSRDITSVEKGRRSFVEPFPRGHLTVAEIVTNANTKSRRSTDSQTALSPATITPSTSSSLPSTRPSRSGTTGRQTNQATSPVTLAPLDVNHIVELVASRMDRPGQAPGDDTAPPAYPPSEFGGPSSAHPLTRLAVNGSVRTVGERSTPSTYTSPSTDSSAGSPPLAHAPHPLPPLPYPLPPPVPEKS</sequence>
<keyword evidence="2" id="KW-1133">Transmembrane helix</keyword>
<feature type="region of interest" description="Disordered" evidence="1">
    <location>
        <begin position="367"/>
        <end position="421"/>
    </location>
</feature>
<protein>
    <recommendedName>
        <fullName evidence="5">Transmembrane protein</fullName>
    </recommendedName>
</protein>
<feature type="transmembrane region" description="Helical" evidence="2">
    <location>
        <begin position="303"/>
        <end position="328"/>
    </location>
</feature>
<organism evidence="3 4">
    <name type="scientific">Steccherinum ochraceum</name>
    <dbReference type="NCBI Taxonomy" id="92696"/>
    <lineage>
        <taxon>Eukaryota</taxon>
        <taxon>Fungi</taxon>
        <taxon>Dikarya</taxon>
        <taxon>Basidiomycota</taxon>
        <taxon>Agaricomycotina</taxon>
        <taxon>Agaricomycetes</taxon>
        <taxon>Polyporales</taxon>
        <taxon>Steccherinaceae</taxon>
        <taxon>Steccherinum</taxon>
    </lineage>
</organism>
<proteinExistence type="predicted"/>
<dbReference type="AlphaFoldDB" id="A0A4R0RMK3"/>
<evidence type="ECO:0000313" key="4">
    <source>
        <dbReference type="Proteomes" id="UP000292702"/>
    </source>
</evidence>
<gene>
    <name evidence="3" type="ORF">EIP91_001410</name>
</gene>
<feature type="compositionally biased region" description="Polar residues" evidence="1">
    <location>
        <begin position="409"/>
        <end position="418"/>
    </location>
</feature>
<feature type="compositionally biased region" description="Pro residues" evidence="1">
    <location>
        <begin position="506"/>
        <end position="523"/>
    </location>
</feature>
<dbReference type="OrthoDB" id="2576334at2759"/>
<evidence type="ECO:0000313" key="3">
    <source>
        <dbReference type="EMBL" id="TCD66419.1"/>
    </source>
</evidence>
<evidence type="ECO:0008006" key="5">
    <source>
        <dbReference type="Google" id="ProtNLM"/>
    </source>
</evidence>
<keyword evidence="2" id="KW-0812">Transmembrane</keyword>
<dbReference type="Proteomes" id="UP000292702">
    <property type="component" value="Unassembled WGS sequence"/>
</dbReference>
<evidence type="ECO:0000256" key="2">
    <source>
        <dbReference type="SAM" id="Phobius"/>
    </source>
</evidence>
<evidence type="ECO:0000256" key="1">
    <source>
        <dbReference type="SAM" id="MobiDB-lite"/>
    </source>
</evidence>
<dbReference type="Gene3D" id="2.60.120.260">
    <property type="entry name" value="Galactose-binding domain-like"/>
    <property type="match status" value="2"/>
</dbReference>
<name>A0A4R0RMK3_9APHY</name>